<name>A0A9D3XBI2_9SAUR</name>
<evidence type="ECO:0000313" key="2">
    <source>
        <dbReference type="Proteomes" id="UP000827986"/>
    </source>
</evidence>
<proteinExistence type="predicted"/>
<dbReference type="Proteomes" id="UP000827986">
    <property type="component" value="Unassembled WGS sequence"/>
</dbReference>
<sequence length="150" mass="16839">MVYGVESMLKKVEGTTETEETQEGRIFPATPGIPMASVNTSIVSYRPGSSHPPEIRHDIKLYTPKPYRAMGKALAPLRDCFRLVGKGECALKHKQGRCGSINKSACSEYGALLVHVQVADTSNAMQIYEEVFKFYFLHYNLIGKFYSERQ</sequence>
<comment type="caution">
    <text evidence="1">The sequence shown here is derived from an EMBL/GenBank/DDBJ whole genome shotgun (WGS) entry which is preliminary data.</text>
</comment>
<gene>
    <name evidence="1" type="ORF">KIL84_010360</name>
</gene>
<evidence type="ECO:0000313" key="1">
    <source>
        <dbReference type="EMBL" id="KAH1176658.1"/>
    </source>
</evidence>
<protein>
    <submittedName>
        <fullName evidence="1">Uncharacterized protein</fullName>
    </submittedName>
</protein>
<dbReference type="EMBL" id="JAHDVG010000474">
    <property type="protein sequence ID" value="KAH1176658.1"/>
    <property type="molecule type" value="Genomic_DNA"/>
</dbReference>
<accession>A0A9D3XBI2</accession>
<reference evidence="1" key="1">
    <citation type="submission" date="2021-09" db="EMBL/GenBank/DDBJ databases">
        <title>The genome of Mauremys mutica provides insights into the evolution of semi-aquatic lifestyle.</title>
        <authorList>
            <person name="Gong S."/>
            <person name="Gao Y."/>
        </authorList>
    </citation>
    <scope>NUCLEOTIDE SEQUENCE</scope>
    <source>
        <strain evidence="1">MM-2020</strain>
        <tissue evidence="1">Muscle</tissue>
    </source>
</reference>
<organism evidence="1 2">
    <name type="scientific">Mauremys mutica</name>
    <name type="common">yellowpond turtle</name>
    <dbReference type="NCBI Taxonomy" id="74926"/>
    <lineage>
        <taxon>Eukaryota</taxon>
        <taxon>Metazoa</taxon>
        <taxon>Chordata</taxon>
        <taxon>Craniata</taxon>
        <taxon>Vertebrata</taxon>
        <taxon>Euteleostomi</taxon>
        <taxon>Archelosauria</taxon>
        <taxon>Testudinata</taxon>
        <taxon>Testudines</taxon>
        <taxon>Cryptodira</taxon>
        <taxon>Durocryptodira</taxon>
        <taxon>Testudinoidea</taxon>
        <taxon>Geoemydidae</taxon>
        <taxon>Geoemydinae</taxon>
        <taxon>Mauremys</taxon>
    </lineage>
</organism>
<keyword evidence="2" id="KW-1185">Reference proteome</keyword>
<dbReference type="AlphaFoldDB" id="A0A9D3XBI2"/>